<dbReference type="EMBL" id="HE806322">
    <property type="protein sequence ID" value="CCH62020.1"/>
    <property type="molecule type" value="Genomic_DNA"/>
</dbReference>
<dbReference type="GO" id="GO:0008270">
    <property type="term" value="F:zinc ion binding"/>
    <property type="evidence" value="ECO:0007669"/>
    <property type="project" value="InterPro"/>
</dbReference>
<evidence type="ECO:0000259" key="3">
    <source>
        <dbReference type="PROSITE" id="PS50048"/>
    </source>
</evidence>
<dbReference type="RefSeq" id="XP_004181539.1">
    <property type="nucleotide sequence ID" value="XM_004181491.1"/>
</dbReference>
<dbReference type="Gene3D" id="4.10.240.10">
    <property type="entry name" value="Zn(2)-C6 fungal-type DNA-binding domain"/>
    <property type="match status" value="1"/>
</dbReference>
<evidence type="ECO:0000313" key="5">
    <source>
        <dbReference type="Proteomes" id="UP000002866"/>
    </source>
</evidence>
<dbReference type="Pfam" id="PF00172">
    <property type="entry name" value="Zn_clus"/>
    <property type="match status" value="1"/>
</dbReference>
<dbReference type="OrthoDB" id="3994232at2759"/>
<dbReference type="HOGENOM" id="CLU_321372_0_0_1"/>
<dbReference type="PANTHER" id="PTHR37534:SF46">
    <property type="entry name" value="ZN(II)2CYS6 TRANSCRIPTION FACTOR (EUROFUNG)"/>
    <property type="match status" value="1"/>
</dbReference>
<accession>I2H6L8</accession>
<dbReference type="SMART" id="SM00066">
    <property type="entry name" value="GAL4"/>
    <property type="match status" value="1"/>
</dbReference>
<feature type="region of interest" description="Disordered" evidence="2">
    <location>
        <begin position="78"/>
        <end position="108"/>
    </location>
</feature>
<dbReference type="GeneID" id="14497152"/>
<dbReference type="PROSITE" id="PS00463">
    <property type="entry name" value="ZN2_CY6_FUNGAL_1"/>
    <property type="match status" value="1"/>
</dbReference>
<dbReference type="Proteomes" id="UP000002866">
    <property type="component" value="Chromosome 7"/>
</dbReference>
<dbReference type="InParanoid" id="I2H6L8"/>
<dbReference type="PANTHER" id="PTHR37534">
    <property type="entry name" value="TRANSCRIPTIONAL ACTIVATOR PROTEIN UGA3"/>
    <property type="match status" value="1"/>
</dbReference>
<feature type="domain" description="Zn(2)-C6 fungal-type" evidence="3">
    <location>
        <begin position="18"/>
        <end position="48"/>
    </location>
</feature>
<reference evidence="4 5" key="1">
    <citation type="journal article" date="2011" name="Proc. Natl. Acad. Sci. U.S.A.">
        <title>Evolutionary erosion of yeast sex chromosomes by mating-type switching accidents.</title>
        <authorList>
            <person name="Gordon J.L."/>
            <person name="Armisen D."/>
            <person name="Proux-Wera E."/>
            <person name="Oheigeartaigh S.S."/>
            <person name="Byrne K.P."/>
            <person name="Wolfe K.H."/>
        </authorList>
    </citation>
    <scope>NUCLEOTIDE SEQUENCE [LARGE SCALE GENOMIC DNA]</scope>
    <source>
        <strain evidence="5">ATCC 34711 / CBS 6284 / DSM 70876 / NBRC 10599 / NRRL Y-10934 / UCD 77-7</strain>
    </source>
</reference>
<protein>
    <recommendedName>
        <fullName evidence="3">Zn(2)-C6 fungal-type domain-containing protein</fullName>
    </recommendedName>
</protein>
<dbReference type="GO" id="GO:0000981">
    <property type="term" value="F:DNA-binding transcription factor activity, RNA polymerase II-specific"/>
    <property type="evidence" value="ECO:0007669"/>
    <property type="project" value="InterPro"/>
</dbReference>
<dbReference type="KEGG" id="tbl:TBLA_0G00730"/>
<dbReference type="PROSITE" id="PS50048">
    <property type="entry name" value="ZN2_CY6_FUNGAL_2"/>
    <property type="match status" value="1"/>
</dbReference>
<evidence type="ECO:0000256" key="2">
    <source>
        <dbReference type="SAM" id="MobiDB-lite"/>
    </source>
</evidence>
<dbReference type="AlphaFoldDB" id="I2H6L8"/>
<sequence length="801" mass="92723">MASKLSKRTVISKYSKHGCIQCKKSHIKCNEEKPACQNCIRSKKDCKYLTQFISKSISGSNRDTFKIKFKSQILKETNNNTNHTSSSNKIHTTENICNNKNNSPPNQTKFQTEEFQLVNDHIINEKPYTTTTTTTNTGNYNNTVTFKIPTQHNTKHHNINNNHQIPAKTNKFSKDDPSYIMEEKELKFSSVNNIPDSNNCNVKSQNFPLSDNLQMDSEDHVNHTRYSNVSQPTITTVPLVNSNEQQTNLPTSIYSNSKQIFHSNIPLFTLPSQAPNSYSNKGYSESSPPDCSKFFSLNDLELVLKEKEIKIEVETFQYFKVSELILEDPKEIYNRTNFFGKLEHEKLFKVDPLIKWYNQSFYASDTHIVSFSLDDEEFIHYCHKILESVIGKNFLNLCTPYVVYELTRLVEQVGRDFQCLRHTIIFLGSCVMTNYYSSQNNKLFANIWNQFLRIPSLKICYKSIMDQSQSINSFFDWLLLGESSIILFTANYRSTNPQWRSHLRETFKIYYYCEEYFTNKSAFTLSEEYLISPFLTARSYLEHFEITSWISSDIGGSLTNISDLKIFLSRSTFNDCFLIKNEFNSVTGYMLNIHSILTKTVIFLKMLRDMGTNLSGSNMLKFKLFELNDSKNMVLRDILDQFGKEILQDIEDTVHPDTTEEVLTNIKSNILFNVLKESQRTCTITIKLYITVFFLKKSDKNIIEPMLDSLLSNWKLFITTFKPGNMNFWTIYIAAMASLATKNYYYYDEFLNISGKLMGAGISSAPTLLQKIKYMKQISTATGSLLQLQKDNELINNYPLV</sequence>
<dbReference type="eggNOG" id="ENOG502R1US">
    <property type="taxonomic scope" value="Eukaryota"/>
</dbReference>
<dbReference type="SUPFAM" id="SSF57701">
    <property type="entry name" value="Zn2/Cys6 DNA-binding domain"/>
    <property type="match status" value="1"/>
</dbReference>
<keyword evidence="1" id="KW-0539">Nucleus</keyword>
<proteinExistence type="predicted"/>
<evidence type="ECO:0000256" key="1">
    <source>
        <dbReference type="ARBA" id="ARBA00023242"/>
    </source>
</evidence>
<evidence type="ECO:0000313" key="4">
    <source>
        <dbReference type="EMBL" id="CCH62020.1"/>
    </source>
</evidence>
<dbReference type="InterPro" id="IPR036864">
    <property type="entry name" value="Zn2-C6_fun-type_DNA-bd_sf"/>
</dbReference>
<keyword evidence="5" id="KW-1185">Reference proteome</keyword>
<feature type="compositionally biased region" description="Low complexity" evidence="2">
    <location>
        <begin position="78"/>
        <end position="106"/>
    </location>
</feature>
<organism evidence="4 5">
    <name type="scientific">Henningerozyma blattae (strain ATCC 34711 / CBS 6284 / DSM 70876 / NBRC 10599 / NRRL Y-10934 / UCD 77-7)</name>
    <name type="common">Yeast</name>
    <name type="synonym">Tetrapisispora blattae</name>
    <dbReference type="NCBI Taxonomy" id="1071380"/>
    <lineage>
        <taxon>Eukaryota</taxon>
        <taxon>Fungi</taxon>
        <taxon>Dikarya</taxon>
        <taxon>Ascomycota</taxon>
        <taxon>Saccharomycotina</taxon>
        <taxon>Saccharomycetes</taxon>
        <taxon>Saccharomycetales</taxon>
        <taxon>Saccharomycetaceae</taxon>
        <taxon>Henningerozyma</taxon>
    </lineage>
</organism>
<gene>
    <name evidence="4" type="primary">TBLA0G00730</name>
    <name evidence="4" type="ORF">TBLA_0G00730</name>
</gene>
<dbReference type="CDD" id="cd00067">
    <property type="entry name" value="GAL4"/>
    <property type="match status" value="1"/>
</dbReference>
<name>I2H6L8_HENB6</name>
<dbReference type="InterPro" id="IPR001138">
    <property type="entry name" value="Zn2Cys6_DnaBD"/>
</dbReference>